<reference evidence="1 2" key="1">
    <citation type="submission" date="2013-12" db="EMBL/GenBank/DDBJ databases">
        <authorList>
            <person name="Cubeta M."/>
            <person name="Pakala S."/>
            <person name="Fedorova N."/>
            <person name="Thomas E."/>
            <person name="Dean R."/>
            <person name="Jabaji S."/>
            <person name="Neate S."/>
            <person name="Toda T."/>
            <person name="Tavantzis S."/>
            <person name="Vilgalys R."/>
            <person name="Bharathan N."/>
            <person name="Pakala S."/>
            <person name="Losada L.S."/>
            <person name="Zafar N."/>
            <person name="Nierman W."/>
        </authorList>
    </citation>
    <scope>NUCLEOTIDE SEQUENCE [LARGE SCALE GENOMIC DNA]</scope>
    <source>
        <strain evidence="1 2">123E</strain>
    </source>
</reference>
<feature type="non-terminal residue" evidence="1">
    <location>
        <position position="87"/>
    </location>
</feature>
<dbReference type="SUPFAM" id="SSF54768">
    <property type="entry name" value="dsRNA-binding domain-like"/>
    <property type="match status" value="1"/>
</dbReference>
<evidence type="ECO:0000313" key="1">
    <source>
        <dbReference type="EMBL" id="KEP50030.1"/>
    </source>
</evidence>
<accession>A0A074RXG8</accession>
<comment type="caution">
    <text evidence="1">The sequence shown here is derived from an EMBL/GenBank/DDBJ whole genome shotgun (WGS) entry which is preliminary data.</text>
</comment>
<dbReference type="EMBL" id="AZST01000294">
    <property type="protein sequence ID" value="KEP50030.1"/>
    <property type="molecule type" value="Genomic_DNA"/>
</dbReference>
<protein>
    <recommendedName>
        <fullName evidence="3">DRBM domain-containing protein</fullName>
    </recommendedName>
</protein>
<proteinExistence type="predicted"/>
<gene>
    <name evidence="1" type="ORF">V565_087940</name>
</gene>
<keyword evidence="2" id="KW-1185">Reference proteome</keyword>
<sequence>MPRRTEYIFQTPTSDLTYLAQLQEWADFYSVQLTWVDTSVQTNGKTVWQSYPVIQGYAYAPFTGNGPGLRTARQVAAELIVKSPGTL</sequence>
<dbReference type="AlphaFoldDB" id="A0A074RXG8"/>
<name>A0A074RXG8_9AGAM</name>
<dbReference type="Proteomes" id="UP000027456">
    <property type="component" value="Unassembled WGS sequence"/>
</dbReference>
<evidence type="ECO:0000313" key="2">
    <source>
        <dbReference type="Proteomes" id="UP000027456"/>
    </source>
</evidence>
<organism evidence="1 2">
    <name type="scientific">Rhizoctonia solani 123E</name>
    <dbReference type="NCBI Taxonomy" id="1423351"/>
    <lineage>
        <taxon>Eukaryota</taxon>
        <taxon>Fungi</taxon>
        <taxon>Dikarya</taxon>
        <taxon>Basidiomycota</taxon>
        <taxon>Agaricomycotina</taxon>
        <taxon>Agaricomycetes</taxon>
        <taxon>Cantharellales</taxon>
        <taxon>Ceratobasidiaceae</taxon>
        <taxon>Rhizoctonia</taxon>
    </lineage>
</organism>
<dbReference type="HOGENOM" id="CLU_2504057_0_0_1"/>
<dbReference type="OrthoDB" id="3157801at2759"/>
<evidence type="ECO:0008006" key="3">
    <source>
        <dbReference type="Google" id="ProtNLM"/>
    </source>
</evidence>